<reference evidence="1" key="1">
    <citation type="submission" date="2019-08" db="EMBL/GenBank/DDBJ databases">
        <authorList>
            <person name="Kucharzyk K."/>
            <person name="Murdoch R.W."/>
            <person name="Higgins S."/>
            <person name="Loffler F."/>
        </authorList>
    </citation>
    <scope>NUCLEOTIDE SEQUENCE</scope>
</reference>
<gene>
    <name evidence="1" type="ORF">SDC9_164171</name>
</gene>
<evidence type="ECO:0000313" key="1">
    <source>
        <dbReference type="EMBL" id="MPN16824.1"/>
    </source>
</evidence>
<protein>
    <submittedName>
        <fullName evidence="1">Uncharacterized protein</fullName>
    </submittedName>
</protein>
<sequence length="119" mass="13575">MKIEELDTIVVPARQEGFQSVFIDSNSWWAIRISASMLDRIKFIAAYQVAPVSAITHVAEVAKIEKYKDTNKYILYFKDSAQEIKPILLDAKKKGFAPQAPRYTSYTKLINAKNLSDIF</sequence>
<accession>A0A645FY54</accession>
<dbReference type="AlphaFoldDB" id="A0A645FY54"/>
<comment type="caution">
    <text evidence="1">The sequence shown here is derived from an EMBL/GenBank/DDBJ whole genome shotgun (WGS) entry which is preliminary data.</text>
</comment>
<dbReference type="EMBL" id="VSSQ01063822">
    <property type="protein sequence ID" value="MPN16824.1"/>
    <property type="molecule type" value="Genomic_DNA"/>
</dbReference>
<proteinExistence type="predicted"/>
<name>A0A645FY54_9ZZZZ</name>
<organism evidence="1">
    <name type="scientific">bioreactor metagenome</name>
    <dbReference type="NCBI Taxonomy" id="1076179"/>
    <lineage>
        <taxon>unclassified sequences</taxon>
        <taxon>metagenomes</taxon>
        <taxon>ecological metagenomes</taxon>
    </lineage>
</organism>